<keyword evidence="3" id="KW-1185">Reference proteome</keyword>
<feature type="non-terminal residue" evidence="2">
    <location>
        <position position="260"/>
    </location>
</feature>
<feature type="region of interest" description="Disordered" evidence="1">
    <location>
        <begin position="15"/>
        <end position="37"/>
    </location>
</feature>
<comment type="caution">
    <text evidence="2">The sequence shown here is derived from an EMBL/GenBank/DDBJ whole genome shotgun (WGS) entry which is preliminary data.</text>
</comment>
<dbReference type="EMBL" id="QURH01000621">
    <property type="protein sequence ID" value="RFU38987.1"/>
    <property type="molecule type" value="Genomic_DNA"/>
</dbReference>
<sequence>MRDVADRFAEWADGRVAAPGEAPGTGHGREHHDSHEHGDVDVEGAELLLDLAREELGLTGPDGLTPAVLRALLLEVFPETVVAEAGEVPSILGALRSLFACLDETGALPPGRAAALEAELEAVAPAFARIVAETDTDERRAAAEVVAGMMNEDGVDTADSGAVERWVAGFEALPEAERFARTEDYLRRTEEMVVPPVRLAPRRELARAARASALLGEPEGDDQDDEAVLRAWLARFDEAAVPPAPSTGTGQPSAGAVRPG</sequence>
<accession>A0A372JG67</accession>
<reference evidence="2 3" key="1">
    <citation type="submission" date="2018-08" db="EMBL/GenBank/DDBJ databases">
        <title>Actinomadura jelena sp. nov., a novel Actinomycete isolated from soil in Chad.</title>
        <authorList>
            <person name="Shi L."/>
        </authorList>
    </citation>
    <scope>NUCLEOTIDE SEQUENCE [LARGE SCALE GENOMIC DNA]</scope>
    <source>
        <strain evidence="2 3">NEAU-G17</strain>
    </source>
</reference>
<feature type="region of interest" description="Disordered" evidence="1">
    <location>
        <begin position="239"/>
        <end position="260"/>
    </location>
</feature>
<evidence type="ECO:0000256" key="1">
    <source>
        <dbReference type="SAM" id="MobiDB-lite"/>
    </source>
</evidence>
<gene>
    <name evidence="2" type="ORF">DZF91_24780</name>
</gene>
<dbReference type="AlphaFoldDB" id="A0A372JG67"/>
<evidence type="ECO:0000313" key="3">
    <source>
        <dbReference type="Proteomes" id="UP000261811"/>
    </source>
</evidence>
<proteinExistence type="predicted"/>
<dbReference type="Proteomes" id="UP000261811">
    <property type="component" value="Unassembled WGS sequence"/>
</dbReference>
<feature type="compositionally biased region" description="Basic and acidic residues" evidence="1">
    <location>
        <begin position="27"/>
        <end position="37"/>
    </location>
</feature>
<organism evidence="2 3">
    <name type="scientific">Actinomadura logoneensis</name>
    <dbReference type="NCBI Taxonomy" id="2293572"/>
    <lineage>
        <taxon>Bacteria</taxon>
        <taxon>Bacillati</taxon>
        <taxon>Actinomycetota</taxon>
        <taxon>Actinomycetes</taxon>
        <taxon>Streptosporangiales</taxon>
        <taxon>Thermomonosporaceae</taxon>
        <taxon>Actinomadura</taxon>
    </lineage>
</organism>
<evidence type="ECO:0000313" key="2">
    <source>
        <dbReference type="EMBL" id="RFU38987.1"/>
    </source>
</evidence>
<protein>
    <submittedName>
        <fullName evidence="2">Uncharacterized protein</fullName>
    </submittedName>
</protein>
<name>A0A372JG67_9ACTN</name>